<dbReference type="Gramene" id="Zm00001eb413510_T001">
    <property type="protein sequence ID" value="Zm00001eb413510_P001"/>
    <property type="gene ID" value="Zm00001eb413510"/>
</dbReference>
<organism evidence="2 3">
    <name type="scientific">Zea mays</name>
    <name type="common">Maize</name>
    <dbReference type="NCBI Taxonomy" id="4577"/>
    <lineage>
        <taxon>Eukaryota</taxon>
        <taxon>Viridiplantae</taxon>
        <taxon>Streptophyta</taxon>
        <taxon>Embryophyta</taxon>
        <taxon>Tracheophyta</taxon>
        <taxon>Spermatophyta</taxon>
        <taxon>Magnoliopsida</taxon>
        <taxon>Liliopsida</taxon>
        <taxon>Poales</taxon>
        <taxon>Poaceae</taxon>
        <taxon>PACMAD clade</taxon>
        <taxon>Panicoideae</taxon>
        <taxon>Andropogonodae</taxon>
        <taxon>Andropogoneae</taxon>
        <taxon>Tripsacinae</taxon>
        <taxon>Zea</taxon>
    </lineage>
</organism>
<evidence type="ECO:0000313" key="3">
    <source>
        <dbReference type="Proteomes" id="UP000007305"/>
    </source>
</evidence>
<proteinExistence type="predicted"/>
<reference evidence="2" key="3">
    <citation type="submission" date="2021-05" db="UniProtKB">
        <authorList>
            <consortium name="EnsemblPlants"/>
        </authorList>
    </citation>
    <scope>IDENTIFICATION</scope>
    <source>
        <strain evidence="2">cv. B73</strain>
    </source>
</reference>
<name>A0A804RJ03_MAIZE</name>
<sequence>MPPSPPPHPPPHAIGAAILKSGPRRVRPTRPSHRGTLLPASGVHAHLHLTSAPSSRHVVARVRGGVHPGTGLTHRLQLPTLLLSVLPPYFAFSPFLSKHRPPRLDRWSRPLARMLRSATCSRLCSSPTYSLCSLPAARPRQWSAPPPQLARLRPWLRKQRRPMPPREMGRRRGPSCC</sequence>
<feature type="region of interest" description="Disordered" evidence="1">
    <location>
        <begin position="154"/>
        <end position="177"/>
    </location>
</feature>
<dbReference type="InParanoid" id="A0A804RJ03"/>
<evidence type="ECO:0000313" key="2">
    <source>
        <dbReference type="EnsemblPlants" id="Zm00001eb413510_P001"/>
    </source>
</evidence>
<reference evidence="2" key="2">
    <citation type="submission" date="2019-07" db="EMBL/GenBank/DDBJ databases">
        <authorList>
            <person name="Seetharam A."/>
            <person name="Woodhouse M."/>
            <person name="Cannon E."/>
        </authorList>
    </citation>
    <scope>NUCLEOTIDE SEQUENCE [LARGE SCALE GENOMIC DNA]</scope>
    <source>
        <strain evidence="2">cv. B73</strain>
    </source>
</reference>
<dbReference type="Proteomes" id="UP000007305">
    <property type="component" value="Chromosome 10"/>
</dbReference>
<accession>A0A804RJ03</accession>
<keyword evidence="3" id="KW-1185">Reference proteome</keyword>
<dbReference type="AlphaFoldDB" id="A0A804RJ03"/>
<reference evidence="3" key="1">
    <citation type="journal article" date="2009" name="Science">
        <title>The B73 maize genome: complexity, diversity, and dynamics.</title>
        <authorList>
            <person name="Schnable P.S."/>
            <person name="Ware D."/>
            <person name="Fulton R.S."/>
            <person name="Stein J.C."/>
            <person name="Wei F."/>
            <person name="Pasternak S."/>
            <person name="Liang C."/>
            <person name="Zhang J."/>
            <person name="Fulton L."/>
            <person name="Graves T.A."/>
            <person name="Minx P."/>
            <person name="Reily A.D."/>
            <person name="Courtney L."/>
            <person name="Kruchowski S.S."/>
            <person name="Tomlinson C."/>
            <person name="Strong C."/>
            <person name="Delehaunty K."/>
            <person name="Fronick C."/>
            <person name="Courtney B."/>
            <person name="Rock S.M."/>
            <person name="Belter E."/>
            <person name="Du F."/>
            <person name="Kim K."/>
            <person name="Abbott R.M."/>
            <person name="Cotton M."/>
            <person name="Levy A."/>
            <person name="Marchetto P."/>
            <person name="Ochoa K."/>
            <person name="Jackson S.M."/>
            <person name="Gillam B."/>
            <person name="Chen W."/>
            <person name="Yan L."/>
            <person name="Higginbotham J."/>
            <person name="Cardenas M."/>
            <person name="Waligorski J."/>
            <person name="Applebaum E."/>
            <person name="Phelps L."/>
            <person name="Falcone J."/>
            <person name="Kanchi K."/>
            <person name="Thane T."/>
            <person name="Scimone A."/>
            <person name="Thane N."/>
            <person name="Henke J."/>
            <person name="Wang T."/>
            <person name="Ruppert J."/>
            <person name="Shah N."/>
            <person name="Rotter K."/>
            <person name="Hodges J."/>
            <person name="Ingenthron E."/>
            <person name="Cordes M."/>
            <person name="Kohlberg S."/>
            <person name="Sgro J."/>
            <person name="Delgado B."/>
            <person name="Mead K."/>
            <person name="Chinwalla A."/>
            <person name="Leonard S."/>
            <person name="Crouse K."/>
            <person name="Collura K."/>
            <person name="Kudrna D."/>
            <person name="Currie J."/>
            <person name="He R."/>
            <person name="Angelova A."/>
            <person name="Rajasekar S."/>
            <person name="Mueller T."/>
            <person name="Lomeli R."/>
            <person name="Scara G."/>
            <person name="Ko A."/>
            <person name="Delaney K."/>
            <person name="Wissotski M."/>
            <person name="Lopez G."/>
            <person name="Campos D."/>
            <person name="Braidotti M."/>
            <person name="Ashley E."/>
            <person name="Golser W."/>
            <person name="Kim H."/>
            <person name="Lee S."/>
            <person name="Lin J."/>
            <person name="Dujmic Z."/>
            <person name="Kim W."/>
            <person name="Talag J."/>
            <person name="Zuccolo A."/>
            <person name="Fan C."/>
            <person name="Sebastian A."/>
            <person name="Kramer M."/>
            <person name="Spiegel L."/>
            <person name="Nascimento L."/>
            <person name="Zutavern T."/>
            <person name="Miller B."/>
            <person name="Ambroise C."/>
            <person name="Muller S."/>
            <person name="Spooner W."/>
            <person name="Narechania A."/>
            <person name="Ren L."/>
            <person name="Wei S."/>
            <person name="Kumari S."/>
            <person name="Faga B."/>
            <person name="Levy M.J."/>
            <person name="McMahan L."/>
            <person name="Van Buren P."/>
            <person name="Vaughn M.W."/>
            <person name="Ying K."/>
            <person name="Yeh C.-T."/>
            <person name="Emrich S.J."/>
            <person name="Jia Y."/>
            <person name="Kalyanaraman A."/>
            <person name="Hsia A.-P."/>
            <person name="Barbazuk W.B."/>
            <person name="Baucom R.S."/>
            <person name="Brutnell T.P."/>
            <person name="Carpita N.C."/>
            <person name="Chaparro C."/>
            <person name="Chia J.-M."/>
            <person name="Deragon J.-M."/>
            <person name="Estill J.C."/>
            <person name="Fu Y."/>
            <person name="Jeddeloh J.A."/>
            <person name="Han Y."/>
            <person name="Lee H."/>
            <person name="Li P."/>
            <person name="Lisch D.R."/>
            <person name="Liu S."/>
            <person name="Liu Z."/>
            <person name="Nagel D.H."/>
            <person name="McCann M.C."/>
            <person name="SanMiguel P."/>
            <person name="Myers A.M."/>
            <person name="Nettleton D."/>
            <person name="Nguyen J."/>
            <person name="Penning B.W."/>
            <person name="Ponnala L."/>
            <person name="Schneider K.L."/>
            <person name="Schwartz D.C."/>
            <person name="Sharma A."/>
            <person name="Soderlund C."/>
            <person name="Springer N.M."/>
            <person name="Sun Q."/>
            <person name="Wang H."/>
            <person name="Waterman M."/>
            <person name="Westerman R."/>
            <person name="Wolfgruber T.K."/>
            <person name="Yang L."/>
            <person name="Yu Y."/>
            <person name="Zhang L."/>
            <person name="Zhou S."/>
            <person name="Zhu Q."/>
            <person name="Bennetzen J.L."/>
            <person name="Dawe R.K."/>
            <person name="Jiang J."/>
            <person name="Jiang N."/>
            <person name="Presting G.G."/>
            <person name="Wessler S.R."/>
            <person name="Aluru S."/>
            <person name="Martienssen R.A."/>
            <person name="Clifton S.W."/>
            <person name="McCombie W.R."/>
            <person name="Wing R.A."/>
            <person name="Wilson R.K."/>
        </authorList>
    </citation>
    <scope>NUCLEOTIDE SEQUENCE [LARGE SCALE GENOMIC DNA]</scope>
    <source>
        <strain evidence="3">cv. B73</strain>
    </source>
</reference>
<protein>
    <submittedName>
        <fullName evidence="2">Uncharacterized protein</fullName>
    </submittedName>
</protein>
<dbReference type="EnsemblPlants" id="Zm00001eb413510_T001">
    <property type="protein sequence ID" value="Zm00001eb413510_P001"/>
    <property type="gene ID" value="Zm00001eb413510"/>
</dbReference>
<evidence type="ECO:0000256" key="1">
    <source>
        <dbReference type="SAM" id="MobiDB-lite"/>
    </source>
</evidence>